<name>A0AAD9IA14_9PEZI</name>
<dbReference type="InterPro" id="IPR036291">
    <property type="entry name" value="NAD(P)-bd_dom_sf"/>
</dbReference>
<proteinExistence type="inferred from homology"/>
<evidence type="ECO:0000259" key="3">
    <source>
        <dbReference type="Pfam" id="PF01073"/>
    </source>
</evidence>
<dbReference type="PANTHER" id="PTHR43245">
    <property type="entry name" value="BIFUNCTIONAL POLYMYXIN RESISTANCE PROTEIN ARNA"/>
    <property type="match status" value="1"/>
</dbReference>
<dbReference type="EMBL" id="JAQQPM010000007">
    <property type="protein sequence ID" value="KAK2073420.1"/>
    <property type="molecule type" value="Genomic_DNA"/>
</dbReference>
<dbReference type="InterPro" id="IPR050177">
    <property type="entry name" value="Lipid_A_modif_metabolic_enz"/>
</dbReference>
<gene>
    <name evidence="4" type="ORF">P8C59_007705</name>
</gene>
<keyword evidence="5" id="KW-1185">Reference proteome</keyword>
<comment type="similarity">
    <text evidence="1">Belongs to the 3-beta-HSD family.</text>
</comment>
<sequence length="511" mass="54425">MELASLAAVPLLALLLLLLLLAYLVRLNGLMSGTPDEVRQLSPTRWTPEQLRETYRRLEANPITPATYRTKIPAKLERRYIVTGGSGLVGGYIILQLLERGTPPAAIRNVDFQPPHRADMLTGAAASVPHQPVDIASAASTRAAFAAPWDAAVAGLPLTVFHAAAVIVPSDRSPRAYGLCEAVNVRGTRHVVDAARAAGADVLVATTSGSIALRPVRFWKAPWHVLAGRWPDRFWQLLDERDFFAGPVRPRHHFHANYSASKAEAERIVCAANQPALRTGCIRPANSVYGILADTVLGVPLQRRTCPQWIAHITQSFAHGANVAVAHLQLEAVLAPGPGRAGAPQAGRPFVVTDPNGPITYGDLYAALTTLVRAPLRRLRLAPLPVLLLAHAVEAYCDGRAAVGAPAWLPPVTGELGLVKPAIFSIVTHLIARSDAAARSVADGGLAYTGVVTTLDGMVMELVEWNWEMQAQAEGKGKAKGDKAASITRGSSLSLADELQRLAVVTTSVGG</sequence>
<organism evidence="4 5">
    <name type="scientific">Phyllachora maydis</name>
    <dbReference type="NCBI Taxonomy" id="1825666"/>
    <lineage>
        <taxon>Eukaryota</taxon>
        <taxon>Fungi</taxon>
        <taxon>Dikarya</taxon>
        <taxon>Ascomycota</taxon>
        <taxon>Pezizomycotina</taxon>
        <taxon>Sordariomycetes</taxon>
        <taxon>Sordariomycetidae</taxon>
        <taxon>Phyllachorales</taxon>
        <taxon>Phyllachoraceae</taxon>
        <taxon>Phyllachora</taxon>
    </lineage>
</organism>
<evidence type="ECO:0000313" key="4">
    <source>
        <dbReference type="EMBL" id="KAK2073420.1"/>
    </source>
</evidence>
<dbReference type="Proteomes" id="UP001217918">
    <property type="component" value="Unassembled WGS sequence"/>
</dbReference>
<comment type="caution">
    <text evidence="4">The sequence shown here is derived from an EMBL/GenBank/DDBJ whole genome shotgun (WGS) entry which is preliminary data.</text>
</comment>
<accession>A0AAD9IA14</accession>
<dbReference type="Gene3D" id="3.40.50.720">
    <property type="entry name" value="NAD(P)-binding Rossmann-like Domain"/>
    <property type="match status" value="1"/>
</dbReference>
<dbReference type="GO" id="GO:0006694">
    <property type="term" value="P:steroid biosynthetic process"/>
    <property type="evidence" value="ECO:0007669"/>
    <property type="project" value="InterPro"/>
</dbReference>
<dbReference type="GO" id="GO:0016616">
    <property type="term" value="F:oxidoreductase activity, acting on the CH-OH group of donors, NAD or NADP as acceptor"/>
    <property type="evidence" value="ECO:0007669"/>
    <property type="project" value="InterPro"/>
</dbReference>
<evidence type="ECO:0000256" key="2">
    <source>
        <dbReference type="ARBA" id="ARBA00023002"/>
    </source>
</evidence>
<dbReference type="InterPro" id="IPR002225">
    <property type="entry name" value="3Beta_OHSteriod_DH/Estase"/>
</dbReference>
<evidence type="ECO:0000313" key="5">
    <source>
        <dbReference type="Proteomes" id="UP001217918"/>
    </source>
</evidence>
<protein>
    <recommendedName>
        <fullName evidence="3">3-beta hydroxysteroid dehydrogenase/isomerase domain-containing protein</fullName>
    </recommendedName>
</protein>
<dbReference type="Pfam" id="PF01073">
    <property type="entry name" value="3Beta_HSD"/>
    <property type="match status" value="1"/>
</dbReference>
<feature type="domain" description="3-beta hydroxysteroid dehydrogenase/isomerase" evidence="3">
    <location>
        <begin position="81"/>
        <end position="211"/>
    </location>
</feature>
<evidence type="ECO:0000256" key="1">
    <source>
        <dbReference type="ARBA" id="ARBA00009219"/>
    </source>
</evidence>
<reference evidence="4" key="1">
    <citation type="journal article" date="2023" name="Mol. Plant Microbe Interact.">
        <title>Elucidating the Obligate Nature and Biological Capacity of an Invasive Fungal Corn Pathogen.</title>
        <authorList>
            <person name="MacCready J.S."/>
            <person name="Roggenkamp E.M."/>
            <person name="Gdanetz K."/>
            <person name="Chilvers M.I."/>
        </authorList>
    </citation>
    <scope>NUCLEOTIDE SEQUENCE</scope>
    <source>
        <strain evidence="4">PM02</strain>
    </source>
</reference>
<dbReference type="PANTHER" id="PTHR43245:SF51">
    <property type="entry name" value="SHORT CHAIN DEHYDROGENASE_REDUCTASE FAMILY 42E, MEMBER 2"/>
    <property type="match status" value="1"/>
</dbReference>
<dbReference type="AlphaFoldDB" id="A0AAD9IA14"/>
<keyword evidence="2" id="KW-0560">Oxidoreductase</keyword>
<dbReference type="SUPFAM" id="SSF51735">
    <property type="entry name" value="NAD(P)-binding Rossmann-fold domains"/>
    <property type="match status" value="1"/>
</dbReference>